<keyword evidence="1" id="KW-0732">Signal</keyword>
<name>A0A1F5ID40_9BACT</name>
<protein>
    <recommendedName>
        <fullName evidence="4">Lipoprotein</fullName>
    </recommendedName>
</protein>
<evidence type="ECO:0000313" key="3">
    <source>
        <dbReference type="Proteomes" id="UP000177300"/>
    </source>
</evidence>
<evidence type="ECO:0008006" key="4">
    <source>
        <dbReference type="Google" id="ProtNLM"/>
    </source>
</evidence>
<organism evidence="2 3">
    <name type="scientific">Candidatus Curtissbacteria bacterium RIFCSPLOWO2_12_FULL_38_9</name>
    <dbReference type="NCBI Taxonomy" id="1797735"/>
    <lineage>
        <taxon>Bacteria</taxon>
        <taxon>Candidatus Curtissiibacteriota</taxon>
    </lineage>
</organism>
<proteinExistence type="predicted"/>
<sequence>MKKLLLVLVSSLILTACSGFGVRSEKGPKADGEFAKGQIVMGFPNIPAYPESKIIESYGQNGKFGVSSISEEELAKVVNFYAPALSRLGWQNSLTKNSETNFEYEISNDEFKGSVIINTAADGESTAISVFVEPR</sequence>
<comment type="caution">
    <text evidence="2">The sequence shown here is derived from an EMBL/GenBank/DDBJ whole genome shotgun (WGS) entry which is preliminary data.</text>
</comment>
<feature type="chain" id="PRO_5009518861" description="Lipoprotein" evidence="1">
    <location>
        <begin position="22"/>
        <end position="135"/>
    </location>
</feature>
<dbReference type="PROSITE" id="PS51257">
    <property type="entry name" value="PROKAR_LIPOPROTEIN"/>
    <property type="match status" value="1"/>
</dbReference>
<feature type="signal peptide" evidence="1">
    <location>
        <begin position="1"/>
        <end position="21"/>
    </location>
</feature>
<dbReference type="Proteomes" id="UP000177300">
    <property type="component" value="Unassembled WGS sequence"/>
</dbReference>
<evidence type="ECO:0000313" key="2">
    <source>
        <dbReference type="EMBL" id="OGE14308.1"/>
    </source>
</evidence>
<gene>
    <name evidence="2" type="ORF">A3G14_04055</name>
</gene>
<dbReference type="AlphaFoldDB" id="A0A1F5ID40"/>
<evidence type="ECO:0000256" key="1">
    <source>
        <dbReference type="SAM" id="SignalP"/>
    </source>
</evidence>
<dbReference type="EMBL" id="MFBY01000002">
    <property type="protein sequence ID" value="OGE14308.1"/>
    <property type="molecule type" value="Genomic_DNA"/>
</dbReference>
<accession>A0A1F5ID40</accession>
<reference evidence="2 3" key="1">
    <citation type="journal article" date="2016" name="Nat. Commun.">
        <title>Thousands of microbial genomes shed light on interconnected biogeochemical processes in an aquifer system.</title>
        <authorList>
            <person name="Anantharaman K."/>
            <person name="Brown C.T."/>
            <person name="Hug L.A."/>
            <person name="Sharon I."/>
            <person name="Castelle C.J."/>
            <person name="Probst A.J."/>
            <person name="Thomas B.C."/>
            <person name="Singh A."/>
            <person name="Wilkins M.J."/>
            <person name="Karaoz U."/>
            <person name="Brodie E.L."/>
            <person name="Williams K.H."/>
            <person name="Hubbard S.S."/>
            <person name="Banfield J.F."/>
        </authorList>
    </citation>
    <scope>NUCLEOTIDE SEQUENCE [LARGE SCALE GENOMIC DNA]</scope>
</reference>